<protein>
    <recommendedName>
        <fullName evidence="3">ATP-binding protein</fullName>
    </recommendedName>
</protein>
<name>A0A8E2I418_9BACI</name>
<evidence type="ECO:0008006" key="3">
    <source>
        <dbReference type="Google" id="ProtNLM"/>
    </source>
</evidence>
<evidence type="ECO:0000313" key="1">
    <source>
        <dbReference type="EMBL" id="OOP65469.1"/>
    </source>
</evidence>
<evidence type="ECO:0000313" key="2">
    <source>
        <dbReference type="Proteomes" id="UP000189761"/>
    </source>
</evidence>
<keyword evidence="2" id="KW-1185">Reference proteome</keyword>
<feature type="non-terminal residue" evidence="1">
    <location>
        <position position="300"/>
    </location>
</feature>
<comment type="caution">
    <text evidence="1">The sequence shown here is derived from an EMBL/GenBank/DDBJ whole genome shotgun (WGS) entry which is preliminary data.</text>
</comment>
<dbReference type="Gene3D" id="3.30.565.10">
    <property type="entry name" value="Histidine kinase-like ATPase, C-terminal domain"/>
    <property type="match status" value="1"/>
</dbReference>
<dbReference type="AlphaFoldDB" id="A0A8E2I418"/>
<reference evidence="1 2" key="1">
    <citation type="submission" date="2017-01" db="EMBL/GenBank/DDBJ databases">
        <title>Draft genome sequence of Bacillus oleronius.</title>
        <authorList>
            <person name="Allam M."/>
        </authorList>
    </citation>
    <scope>NUCLEOTIDE SEQUENCE [LARGE SCALE GENOMIC DNA]</scope>
    <source>
        <strain evidence="1 2">DSM 9356</strain>
    </source>
</reference>
<sequence>MQTSLNEDINLSAAARVIYQLGEELISDEFVALAELIKNAYDADSTYVKIEIDTKVVTPNGIGRITIEDNGNGMTQKILTNAFLRISTNFKKIEKFSPYFNRRALGEKGLGRLSIQRLGEHITVETSPRMERLEKIASKEDKEFYHRYNRYTLKLDWTNQFKDDDKDISDVQATCFYEFDNNCKKGTKLIVEGIRNLDFWNFDKKTESRIKTEIFGMVSPFSQKNKQRFLIKINIDGRTISNHLIDEDVLNISSDINVRFKFSEWNLKIEILYKKKYFYRILDKIILCMEKNGFDPPCVI</sequence>
<proteinExistence type="predicted"/>
<dbReference type="Pfam" id="PF13589">
    <property type="entry name" value="HATPase_c_3"/>
    <property type="match status" value="1"/>
</dbReference>
<organism evidence="1 2">
    <name type="scientific">Heyndrickxia oleronia</name>
    <dbReference type="NCBI Taxonomy" id="38875"/>
    <lineage>
        <taxon>Bacteria</taxon>
        <taxon>Bacillati</taxon>
        <taxon>Bacillota</taxon>
        <taxon>Bacilli</taxon>
        <taxon>Bacillales</taxon>
        <taxon>Bacillaceae</taxon>
        <taxon>Heyndrickxia</taxon>
    </lineage>
</organism>
<dbReference type="RefSeq" id="WP_211279634.1">
    <property type="nucleotide sequence ID" value="NZ_MTLA01000492.1"/>
</dbReference>
<dbReference type="SUPFAM" id="SSF55874">
    <property type="entry name" value="ATPase domain of HSP90 chaperone/DNA topoisomerase II/histidine kinase"/>
    <property type="match status" value="1"/>
</dbReference>
<dbReference type="EMBL" id="MTLA01000492">
    <property type="protein sequence ID" value="OOP65469.1"/>
    <property type="molecule type" value="Genomic_DNA"/>
</dbReference>
<gene>
    <name evidence="1" type="ORF">BWZ43_24970</name>
</gene>
<dbReference type="InterPro" id="IPR036890">
    <property type="entry name" value="HATPase_C_sf"/>
</dbReference>
<accession>A0A8E2I418</accession>
<dbReference type="Proteomes" id="UP000189761">
    <property type="component" value="Unassembled WGS sequence"/>
</dbReference>